<dbReference type="AlphaFoldDB" id="A0A9W9GLR9"/>
<proteinExistence type="predicted"/>
<accession>A0A9W9GLR9</accession>
<protein>
    <submittedName>
        <fullName evidence="1">Uncharacterized protein</fullName>
    </submittedName>
</protein>
<keyword evidence="2" id="KW-1185">Reference proteome</keyword>
<dbReference type="RefSeq" id="XP_056518228.1">
    <property type="nucleotide sequence ID" value="XM_056668398.1"/>
</dbReference>
<gene>
    <name evidence="1" type="ORF">N7515_007654</name>
</gene>
<evidence type="ECO:0000313" key="2">
    <source>
        <dbReference type="Proteomes" id="UP001149079"/>
    </source>
</evidence>
<dbReference type="GeneID" id="81407568"/>
<comment type="caution">
    <text evidence="1">The sequence shown here is derived from an EMBL/GenBank/DDBJ whole genome shotgun (WGS) entry which is preliminary data.</text>
</comment>
<sequence length="67" mass="7620">MAAGVLVALRGISNMSALCTQYTEYRLEIREEHEIAKMPLNVPDIKHFLTARNLFIESMRPGTQEVD</sequence>
<reference evidence="1" key="1">
    <citation type="submission" date="2022-11" db="EMBL/GenBank/DDBJ databases">
        <authorList>
            <person name="Petersen C."/>
        </authorList>
    </citation>
    <scope>NUCLEOTIDE SEQUENCE</scope>
    <source>
        <strain evidence="1">IBT 22155</strain>
    </source>
</reference>
<name>A0A9W9GLR9_9EURO</name>
<organism evidence="1 2">
    <name type="scientific">Penicillium bovifimosum</name>
    <dbReference type="NCBI Taxonomy" id="126998"/>
    <lineage>
        <taxon>Eukaryota</taxon>
        <taxon>Fungi</taxon>
        <taxon>Dikarya</taxon>
        <taxon>Ascomycota</taxon>
        <taxon>Pezizomycotina</taxon>
        <taxon>Eurotiomycetes</taxon>
        <taxon>Eurotiomycetidae</taxon>
        <taxon>Eurotiales</taxon>
        <taxon>Aspergillaceae</taxon>
        <taxon>Penicillium</taxon>
    </lineage>
</organism>
<dbReference type="OrthoDB" id="10256055at2759"/>
<dbReference type="Proteomes" id="UP001149079">
    <property type="component" value="Unassembled WGS sequence"/>
</dbReference>
<dbReference type="EMBL" id="JAPQKL010000006">
    <property type="protein sequence ID" value="KAJ5123829.1"/>
    <property type="molecule type" value="Genomic_DNA"/>
</dbReference>
<reference evidence="1" key="2">
    <citation type="journal article" date="2023" name="IMA Fungus">
        <title>Comparative genomic study of the Penicillium genus elucidates a diverse pangenome and 15 lateral gene transfer events.</title>
        <authorList>
            <person name="Petersen C."/>
            <person name="Sorensen T."/>
            <person name="Nielsen M.R."/>
            <person name="Sondergaard T.E."/>
            <person name="Sorensen J.L."/>
            <person name="Fitzpatrick D.A."/>
            <person name="Frisvad J.C."/>
            <person name="Nielsen K.L."/>
        </authorList>
    </citation>
    <scope>NUCLEOTIDE SEQUENCE</scope>
    <source>
        <strain evidence="1">IBT 22155</strain>
    </source>
</reference>
<evidence type="ECO:0000313" key="1">
    <source>
        <dbReference type="EMBL" id="KAJ5123829.1"/>
    </source>
</evidence>